<dbReference type="InterPro" id="IPR036909">
    <property type="entry name" value="Cyt_c-like_dom_sf"/>
</dbReference>
<evidence type="ECO:0000256" key="3">
    <source>
        <dbReference type="ARBA" id="ARBA00023004"/>
    </source>
</evidence>
<keyword evidence="1 4" id="KW-0349">Heme</keyword>
<feature type="signal peptide" evidence="5">
    <location>
        <begin position="1"/>
        <end position="24"/>
    </location>
</feature>
<evidence type="ECO:0000256" key="2">
    <source>
        <dbReference type="ARBA" id="ARBA00022723"/>
    </source>
</evidence>
<proteinExistence type="predicted"/>
<dbReference type="Proteomes" id="UP000697710">
    <property type="component" value="Unassembled WGS sequence"/>
</dbReference>
<sequence length="184" mass="19714">MKPQMILGMVMIGLVLQWAVPARAADAEAAKRGKYLVTIAGCADCHTPLKMGANGPEPDMDRWLSGHPQMLEMPVAPAIPKASPWMAVASGTMTAWSGPWGMSFTANLTPDPETGLGSWTEEQFVAAVRTGRHKGMGRPILPPMPYQNVAAMTDEDLHAVFSYLQSIPAVKNKVPDPIPPAAIN</sequence>
<keyword evidence="3 4" id="KW-0408">Iron</keyword>
<dbReference type="PANTHER" id="PTHR35008:SF4">
    <property type="entry name" value="BLL4482 PROTEIN"/>
    <property type="match status" value="1"/>
</dbReference>
<dbReference type="GO" id="GO:0046872">
    <property type="term" value="F:metal ion binding"/>
    <property type="evidence" value="ECO:0007669"/>
    <property type="project" value="UniProtKB-KW"/>
</dbReference>
<dbReference type="PANTHER" id="PTHR35008">
    <property type="entry name" value="BLL4482 PROTEIN-RELATED"/>
    <property type="match status" value="1"/>
</dbReference>
<gene>
    <name evidence="7" type="ORF">KC729_04850</name>
</gene>
<dbReference type="GO" id="GO:0020037">
    <property type="term" value="F:heme binding"/>
    <property type="evidence" value="ECO:0007669"/>
    <property type="project" value="InterPro"/>
</dbReference>
<dbReference type="Pfam" id="PF00034">
    <property type="entry name" value="Cytochrom_C"/>
    <property type="match status" value="1"/>
</dbReference>
<dbReference type="InterPro" id="IPR009056">
    <property type="entry name" value="Cyt_c-like_dom"/>
</dbReference>
<feature type="domain" description="Cytochrome c" evidence="6">
    <location>
        <begin position="28"/>
        <end position="168"/>
    </location>
</feature>
<feature type="chain" id="PRO_5036888843" evidence="5">
    <location>
        <begin position="25"/>
        <end position="184"/>
    </location>
</feature>
<organism evidence="7 8">
    <name type="scientific">Eiseniibacteriota bacterium</name>
    <dbReference type="NCBI Taxonomy" id="2212470"/>
    <lineage>
        <taxon>Bacteria</taxon>
        <taxon>Candidatus Eiseniibacteriota</taxon>
    </lineage>
</organism>
<keyword evidence="5" id="KW-0732">Signal</keyword>
<evidence type="ECO:0000313" key="8">
    <source>
        <dbReference type="Proteomes" id="UP000697710"/>
    </source>
</evidence>
<dbReference type="SUPFAM" id="SSF46626">
    <property type="entry name" value="Cytochrome c"/>
    <property type="match status" value="1"/>
</dbReference>
<reference evidence="7" key="1">
    <citation type="submission" date="2020-04" db="EMBL/GenBank/DDBJ databases">
        <authorList>
            <person name="Zhang T."/>
        </authorList>
    </citation>
    <scope>NUCLEOTIDE SEQUENCE</scope>
    <source>
        <strain evidence="7">HKST-UBA01</strain>
    </source>
</reference>
<comment type="caution">
    <text evidence="7">The sequence shown here is derived from an EMBL/GenBank/DDBJ whole genome shotgun (WGS) entry which is preliminary data.</text>
</comment>
<name>A0A956LWH2_UNCEI</name>
<reference evidence="7" key="2">
    <citation type="journal article" date="2021" name="Microbiome">
        <title>Successional dynamics and alternative stable states in a saline activated sludge microbial community over 9 years.</title>
        <authorList>
            <person name="Wang Y."/>
            <person name="Ye J."/>
            <person name="Ju F."/>
            <person name="Liu L."/>
            <person name="Boyd J.A."/>
            <person name="Deng Y."/>
            <person name="Parks D.H."/>
            <person name="Jiang X."/>
            <person name="Yin X."/>
            <person name="Woodcroft B.J."/>
            <person name="Tyson G.W."/>
            <person name="Hugenholtz P."/>
            <person name="Polz M.F."/>
            <person name="Zhang T."/>
        </authorList>
    </citation>
    <scope>NUCLEOTIDE SEQUENCE</scope>
    <source>
        <strain evidence="7">HKST-UBA01</strain>
    </source>
</reference>
<keyword evidence="2 4" id="KW-0479">Metal-binding</keyword>
<evidence type="ECO:0000256" key="5">
    <source>
        <dbReference type="SAM" id="SignalP"/>
    </source>
</evidence>
<evidence type="ECO:0000256" key="4">
    <source>
        <dbReference type="PROSITE-ProRule" id="PRU00433"/>
    </source>
</evidence>
<dbReference type="PROSITE" id="PS51007">
    <property type="entry name" value="CYTC"/>
    <property type="match status" value="1"/>
</dbReference>
<protein>
    <submittedName>
        <fullName evidence="7">C-type cytochrome</fullName>
    </submittedName>
</protein>
<dbReference type="InterPro" id="IPR051459">
    <property type="entry name" value="Cytochrome_c-type_DH"/>
</dbReference>
<accession>A0A956LWH2</accession>
<dbReference type="Gene3D" id="1.10.760.10">
    <property type="entry name" value="Cytochrome c-like domain"/>
    <property type="match status" value="1"/>
</dbReference>
<dbReference type="GO" id="GO:0009055">
    <property type="term" value="F:electron transfer activity"/>
    <property type="evidence" value="ECO:0007669"/>
    <property type="project" value="InterPro"/>
</dbReference>
<evidence type="ECO:0000259" key="6">
    <source>
        <dbReference type="PROSITE" id="PS51007"/>
    </source>
</evidence>
<evidence type="ECO:0000313" key="7">
    <source>
        <dbReference type="EMBL" id="MCA9726990.1"/>
    </source>
</evidence>
<dbReference type="AlphaFoldDB" id="A0A956LWH2"/>
<evidence type="ECO:0000256" key="1">
    <source>
        <dbReference type="ARBA" id="ARBA00022617"/>
    </source>
</evidence>
<dbReference type="EMBL" id="JAGQHR010000094">
    <property type="protein sequence ID" value="MCA9726990.1"/>
    <property type="molecule type" value="Genomic_DNA"/>
</dbReference>